<gene>
    <name evidence="1" type="ORF">IT779_37020</name>
</gene>
<comment type="caution">
    <text evidence="1">The sequence shown here is derived from an EMBL/GenBank/DDBJ whole genome shotgun (WGS) entry which is preliminary data.</text>
</comment>
<dbReference type="RefSeq" id="WP_196154169.1">
    <property type="nucleotide sequence ID" value="NZ_JADMLG010000035.1"/>
</dbReference>
<dbReference type="Pfam" id="PF10824">
    <property type="entry name" value="T7SS_ESX_EspC"/>
    <property type="match status" value="1"/>
</dbReference>
<dbReference type="GO" id="GO:0009306">
    <property type="term" value="P:protein secretion"/>
    <property type="evidence" value="ECO:0007669"/>
    <property type="project" value="InterPro"/>
</dbReference>
<name>A0A931IJQ3_9NOCA</name>
<dbReference type="InterPro" id="IPR022536">
    <property type="entry name" value="EspC"/>
</dbReference>
<accession>A0A931IJQ3</accession>
<evidence type="ECO:0000313" key="1">
    <source>
        <dbReference type="EMBL" id="MBH0781888.1"/>
    </source>
</evidence>
<organism evidence="1 2">
    <name type="scientific">Nocardia bovistercoris</name>
    <dbReference type="NCBI Taxonomy" id="2785916"/>
    <lineage>
        <taxon>Bacteria</taxon>
        <taxon>Bacillati</taxon>
        <taxon>Actinomycetota</taxon>
        <taxon>Actinomycetes</taxon>
        <taxon>Mycobacteriales</taxon>
        <taxon>Nocardiaceae</taxon>
        <taxon>Nocardia</taxon>
    </lineage>
</organism>
<evidence type="ECO:0008006" key="3">
    <source>
        <dbReference type="Google" id="ProtNLM"/>
    </source>
</evidence>
<proteinExistence type="predicted"/>
<dbReference type="Proteomes" id="UP000655751">
    <property type="component" value="Unassembled WGS sequence"/>
</dbReference>
<evidence type="ECO:0000313" key="2">
    <source>
        <dbReference type="Proteomes" id="UP000655751"/>
    </source>
</evidence>
<dbReference type="AlphaFoldDB" id="A0A931IJQ3"/>
<keyword evidence="2" id="KW-1185">Reference proteome</keyword>
<reference evidence="1" key="1">
    <citation type="submission" date="2020-11" db="EMBL/GenBank/DDBJ databases">
        <title>Nocardia NEAU-351.nov., a novel actinomycete isolated from the cow dung.</title>
        <authorList>
            <person name="Zhang X."/>
        </authorList>
    </citation>
    <scope>NUCLEOTIDE SEQUENCE</scope>
    <source>
        <strain evidence="1">NEAU-351</strain>
    </source>
</reference>
<dbReference type="EMBL" id="JADMLG010000035">
    <property type="protein sequence ID" value="MBH0781888.1"/>
    <property type="molecule type" value="Genomic_DNA"/>
</dbReference>
<sequence>MTDNFSASTDRMRYAATAWDQAAYWLGEARGMTSGVEMTSTEAGVFALSLKKYEPAPGYVNDRLAEAVKACQDIAGILLHAANTYDEEDAARAQQLNSSG</sequence>
<protein>
    <recommendedName>
        <fullName evidence="3">ESX-1 secretion-associated protein</fullName>
    </recommendedName>
</protein>